<evidence type="ECO:0000256" key="1">
    <source>
        <dbReference type="ARBA" id="ARBA00009817"/>
    </source>
</evidence>
<organism evidence="3 4">
    <name type="scientific">Trichonephila inaurata madagascariensis</name>
    <dbReference type="NCBI Taxonomy" id="2747483"/>
    <lineage>
        <taxon>Eukaryota</taxon>
        <taxon>Metazoa</taxon>
        <taxon>Ecdysozoa</taxon>
        <taxon>Arthropoda</taxon>
        <taxon>Chelicerata</taxon>
        <taxon>Arachnida</taxon>
        <taxon>Araneae</taxon>
        <taxon>Araneomorphae</taxon>
        <taxon>Entelegynae</taxon>
        <taxon>Araneoidea</taxon>
        <taxon>Nephilidae</taxon>
        <taxon>Trichonephila</taxon>
        <taxon>Trichonephila inaurata</taxon>
    </lineage>
</organism>
<reference evidence="3" key="1">
    <citation type="submission" date="2020-08" db="EMBL/GenBank/DDBJ databases">
        <title>Multicomponent nature underlies the extraordinary mechanical properties of spider dragline silk.</title>
        <authorList>
            <person name="Kono N."/>
            <person name="Nakamura H."/>
            <person name="Mori M."/>
            <person name="Yoshida Y."/>
            <person name="Ohtoshi R."/>
            <person name="Malay A.D."/>
            <person name="Moran D.A.P."/>
            <person name="Tomita M."/>
            <person name="Numata K."/>
            <person name="Arakawa K."/>
        </authorList>
    </citation>
    <scope>NUCLEOTIDE SEQUENCE</scope>
</reference>
<name>A0A8X7CSR0_9ARAC</name>
<comment type="similarity">
    <text evidence="1">Belongs to the HEBP family.</text>
</comment>
<dbReference type="OrthoDB" id="6412448at2759"/>
<evidence type="ECO:0000256" key="2">
    <source>
        <dbReference type="SAM" id="SignalP"/>
    </source>
</evidence>
<dbReference type="EMBL" id="BMAV01021267">
    <property type="protein sequence ID" value="GFY75292.1"/>
    <property type="molecule type" value="Genomic_DNA"/>
</dbReference>
<dbReference type="Proteomes" id="UP000886998">
    <property type="component" value="Unassembled WGS sequence"/>
</dbReference>
<dbReference type="AlphaFoldDB" id="A0A8X7CSR0"/>
<accession>A0A8X7CSR0</accession>
<evidence type="ECO:0000313" key="4">
    <source>
        <dbReference type="Proteomes" id="UP000886998"/>
    </source>
</evidence>
<dbReference type="PANTHER" id="PTHR11220:SF1">
    <property type="entry name" value="HEME-BINDING PROTEIN 2"/>
    <property type="match status" value="1"/>
</dbReference>
<sequence>MQKLIAFSVIVLIFTVVEGCVYRDNECAPYTVMEKHADYEIRSYPSLTWATTTEEDQLARVARYKAFMRLFEYISGKNDRSQTINMTVPVRMKMTPHGEKMIHEMSFMVPAELAQNPPAPENKLITISKEDPKMYAVRMFSGYAWRQATWNKEAENLKNSVKDDETIDSSEFYQVGYDAPFEIFNRRNEIWMVKKTGRKRVFSVFILVEGCTYNELECPKYEVLEEQLDYEIRSYAPSTWVTTFSSNRLAIVAELKATKTIIWNTLVEK</sequence>
<feature type="signal peptide" evidence="2">
    <location>
        <begin position="1"/>
        <end position="19"/>
    </location>
</feature>
<dbReference type="InterPro" id="IPR006917">
    <property type="entry name" value="SOUL_heme-bd"/>
</dbReference>
<keyword evidence="2" id="KW-0732">Signal</keyword>
<dbReference type="Pfam" id="PF04832">
    <property type="entry name" value="SOUL"/>
    <property type="match status" value="1"/>
</dbReference>
<dbReference type="SUPFAM" id="SSF55136">
    <property type="entry name" value="Probable bacterial effector-binding domain"/>
    <property type="match status" value="2"/>
</dbReference>
<proteinExistence type="inferred from homology"/>
<protein>
    <submittedName>
        <fullName evidence="3">Heme-binding protein 1</fullName>
    </submittedName>
</protein>
<comment type="caution">
    <text evidence="3">The sequence shown here is derived from an EMBL/GenBank/DDBJ whole genome shotgun (WGS) entry which is preliminary data.</text>
</comment>
<dbReference type="InterPro" id="IPR011256">
    <property type="entry name" value="Reg_factor_effector_dom_sf"/>
</dbReference>
<dbReference type="FunFam" id="3.20.80.10:FF:000002">
    <property type="entry name" value="Heme-binding protein 2"/>
    <property type="match status" value="1"/>
</dbReference>
<feature type="chain" id="PRO_5036471815" evidence="2">
    <location>
        <begin position="20"/>
        <end position="269"/>
    </location>
</feature>
<keyword evidence="4" id="KW-1185">Reference proteome</keyword>
<dbReference type="Gene3D" id="3.20.80.10">
    <property type="entry name" value="Regulatory factor, effector binding domain"/>
    <property type="match status" value="1"/>
</dbReference>
<gene>
    <name evidence="3" type="primary">NCL1_10580</name>
    <name evidence="3" type="ORF">TNIN_12161</name>
</gene>
<dbReference type="PANTHER" id="PTHR11220">
    <property type="entry name" value="HEME-BINDING PROTEIN-RELATED"/>
    <property type="match status" value="1"/>
</dbReference>
<evidence type="ECO:0000313" key="3">
    <source>
        <dbReference type="EMBL" id="GFY75292.1"/>
    </source>
</evidence>